<dbReference type="Pfam" id="PF06884">
    <property type="entry name" value="DUF1264"/>
    <property type="match status" value="1"/>
</dbReference>
<evidence type="ECO:0000313" key="3">
    <source>
        <dbReference type="EMBL" id="CAK9327540.1"/>
    </source>
</evidence>
<evidence type="ECO:0000256" key="2">
    <source>
        <dbReference type="SAM" id="MobiDB-lite"/>
    </source>
</evidence>
<keyword evidence="4" id="KW-1185">Reference proteome</keyword>
<dbReference type="PANTHER" id="PTHR31360:SF1">
    <property type="entry name" value="OIL BODY-ASSOCIATED PROTEIN 2A"/>
    <property type="match status" value="1"/>
</dbReference>
<dbReference type="InterPro" id="IPR010686">
    <property type="entry name" value="OBAP-like"/>
</dbReference>
<reference evidence="3 4" key="1">
    <citation type="submission" date="2024-03" db="EMBL/GenBank/DDBJ databases">
        <authorList>
            <person name="Gkanogiannis A."/>
            <person name="Becerra Lopez-Lavalle L."/>
        </authorList>
    </citation>
    <scope>NUCLEOTIDE SEQUENCE [LARGE SCALE GENOMIC DNA]</scope>
</reference>
<evidence type="ECO:0000256" key="1">
    <source>
        <dbReference type="ARBA" id="ARBA00009740"/>
    </source>
</evidence>
<dbReference type="EMBL" id="OZ021742">
    <property type="protein sequence ID" value="CAK9327540.1"/>
    <property type="molecule type" value="Genomic_DNA"/>
</dbReference>
<protein>
    <submittedName>
        <fullName evidence="3">Uncharacterized protein</fullName>
    </submittedName>
</protein>
<comment type="similarity">
    <text evidence="1">Belongs to the OBAP family.</text>
</comment>
<feature type="region of interest" description="Disordered" evidence="2">
    <location>
        <begin position="1"/>
        <end position="24"/>
    </location>
</feature>
<organism evidence="3 4">
    <name type="scientific">Citrullus colocynthis</name>
    <name type="common">colocynth</name>
    <dbReference type="NCBI Taxonomy" id="252529"/>
    <lineage>
        <taxon>Eukaryota</taxon>
        <taxon>Viridiplantae</taxon>
        <taxon>Streptophyta</taxon>
        <taxon>Embryophyta</taxon>
        <taxon>Tracheophyta</taxon>
        <taxon>Spermatophyta</taxon>
        <taxon>Magnoliopsida</taxon>
        <taxon>eudicotyledons</taxon>
        <taxon>Gunneridae</taxon>
        <taxon>Pentapetalae</taxon>
        <taxon>rosids</taxon>
        <taxon>fabids</taxon>
        <taxon>Cucurbitales</taxon>
        <taxon>Cucurbitaceae</taxon>
        <taxon>Benincaseae</taxon>
        <taxon>Citrullus</taxon>
    </lineage>
</organism>
<proteinExistence type="inferred from homology"/>
<evidence type="ECO:0000313" key="4">
    <source>
        <dbReference type="Proteomes" id="UP001642487"/>
    </source>
</evidence>
<accession>A0ABP0Z431</accession>
<gene>
    <name evidence="3" type="ORF">CITCOLO1_LOCUS19923</name>
</gene>
<dbReference type="PANTHER" id="PTHR31360">
    <property type="match status" value="1"/>
</dbReference>
<name>A0ABP0Z431_9ROSI</name>
<sequence length="242" mass="27230">MASSDEQPAPVAAKAEAPQPPGKAMTRMQQVVDKGAQMLQSLKPLKQMSQHVCTFALYSHDLTRQIETHHYISRLNQDFLQAAVYDSDDSNARLIGIEYIVSDRIFDALSAEEQKLWHSHAHEVTSGLWVNPQIPEMMAKPELDEMAKTYGKFWCTWQLDRGDKLPLGAPALMVSPQAEGPGRVKAELVGRRDEKYKISTTEIAEGRIDVEEPEKENCEADYWRKHPGKGFAIDIHCLGSNK</sequence>
<dbReference type="Proteomes" id="UP001642487">
    <property type="component" value="Chromosome 8"/>
</dbReference>